<evidence type="ECO:0000313" key="4">
    <source>
        <dbReference type="Proteomes" id="UP000886886"/>
    </source>
</evidence>
<protein>
    <submittedName>
        <fullName evidence="3">Flavodoxin</fullName>
    </submittedName>
</protein>
<dbReference type="PANTHER" id="PTHR39201:SF1">
    <property type="entry name" value="FLAVODOXIN-LIKE DOMAIN-CONTAINING PROTEIN"/>
    <property type="match status" value="1"/>
</dbReference>
<dbReference type="Proteomes" id="UP000886886">
    <property type="component" value="Unassembled WGS sequence"/>
</dbReference>
<reference evidence="3" key="2">
    <citation type="journal article" date="2021" name="PeerJ">
        <title>Extensive microbial diversity within the chicken gut microbiome revealed by metagenomics and culture.</title>
        <authorList>
            <person name="Gilroy R."/>
            <person name="Ravi A."/>
            <person name="Getino M."/>
            <person name="Pursley I."/>
            <person name="Horton D.L."/>
            <person name="Alikhan N.F."/>
            <person name="Baker D."/>
            <person name="Gharbi K."/>
            <person name="Hall N."/>
            <person name="Watson M."/>
            <person name="Adriaenssens E.M."/>
            <person name="Foster-Nyarko E."/>
            <person name="Jarju S."/>
            <person name="Secka A."/>
            <person name="Antonio M."/>
            <person name="Oren A."/>
            <person name="Chaudhuri R.R."/>
            <person name="La Ragione R."/>
            <person name="Hildebrand F."/>
            <person name="Pallen M.J."/>
        </authorList>
    </citation>
    <scope>NUCLEOTIDE SEQUENCE</scope>
    <source>
        <strain evidence="3">ChiSjej3B21-11622</strain>
    </source>
</reference>
<name>A0A9D1CZV7_9FIRM</name>
<gene>
    <name evidence="3" type="ORF">IAB26_02340</name>
</gene>
<dbReference type="InterPro" id="IPR029039">
    <property type="entry name" value="Flavoprotein-like_sf"/>
</dbReference>
<accession>A0A9D1CZV7</accession>
<dbReference type="InterPro" id="IPR008254">
    <property type="entry name" value="Flavodoxin/NO_synth"/>
</dbReference>
<comment type="caution">
    <text evidence="3">The sequence shown here is derived from an EMBL/GenBank/DDBJ whole genome shotgun (WGS) entry which is preliminary data.</text>
</comment>
<dbReference type="EMBL" id="DVFT01000030">
    <property type="protein sequence ID" value="HIQ95377.1"/>
    <property type="molecule type" value="Genomic_DNA"/>
</dbReference>
<feature type="compositionally biased region" description="Polar residues" evidence="1">
    <location>
        <begin position="36"/>
        <end position="45"/>
    </location>
</feature>
<dbReference type="SUPFAM" id="SSF52218">
    <property type="entry name" value="Flavoproteins"/>
    <property type="match status" value="1"/>
</dbReference>
<dbReference type="AlphaFoldDB" id="A0A9D1CZV7"/>
<evidence type="ECO:0000313" key="3">
    <source>
        <dbReference type="EMBL" id="HIQ95377.1"/>
    </source>
</evidence>
<feature type="domain" description="Flavodoxin-like" evidence="2">
    <location>
        <begin position="100"/>
        <end position="217"/>
    </location>
</feature>
<dbReference type="PANTHER" id="PTHR39201">
    <property type="entry name" value="EXPORTED PROTEIN-RELATED"/>
    <property type="match status" value="1"/>
</dbReference>
<proteinExistence type="predicted"/>
<feature type="compositionally biased region" description="Low complexity" evidence="1">
    <location>
        <begin position="59"/>
        <end position="78"/>
    </location>
</feature>
<evidence type="ECO:0000256" key="1">
    <source>
        <dbReference type="SAM" id="MobiDB-lite"/>
    </source>
</evidence>
<dbReference type="Pfam" id="PF12682">
    <property type="entry name" value="Flavodoxin_4"/>
    <property type="match status" value="1"/>
</dbReference>
<feature type="region of interest" description="Disordered" evidence="1">
    <location>
        <begin position="36"/>
        <end position="78"/>
    </location>
</feature>
<dbReference type="GO" id="GO:0016651">
    <property type="term" value="F:oxidoreductase activity, acting on NAD(P)H"/>
    <property type="evidence" value="ECO:0007669"/>
    <property type="project" value="UniProtKB-ARBA"/>
</dbReference>
<reference evidence="3" key="1">
    <citation type="submission" date="2020-10" db="EMBL/GenBank/DDBJ databases">
        <authorList>
            <person name="Gilroy R."/>
        </authorList>
    </citation>
    <scope>NUCLEOTIDE SEQUENCE</scope>
    <source>
        <strain evidence="3">ChiSjej3B21-11622</strain>
    </source>
</reference>
<sequence>MPTFLNSCQGIAVYGERRISSQGQIDGWLEELDLNLTNPGTSGSGTEPADTADATNGSAADATADPAAGAADTQAATDTADLATETAADDTADPAAGGNTLVAYFSWSGNTEEMASYIAEQVGGDLLEIQPETPYPTDYNECGDVALAERDSNARPAIMGLPDSIDQYDTILVGYPIWWHTAPMIIGTFLESYDLTGKEVYPFTQSASMDTEQFDNSIAFVRENAVGATVHDGLFAEPSDTETIDAYLTGNGLAQ</sequence>
<evidence type="ECO:0000259" key="2">
    <source>
        <dbReference type="Pfam" id="PF12682"/>
    </source>
</evidence>
<dbReference type="GO" id="GO:0010181">
    <property type="term" value="F:FMN binding"/>
    <property type="evidence" value="ECO:0007669"/>
    <property type="project" value="InterPro"/>
</dbReference>
<organism evidence="3 4">
    <name type="scientific">Candidatus Limivivens merdigallinarum</name>
    <dbReference type="NCBI Taxonomy" id="2840859"/>
    <lineage>
        <taxon>Bacteria</taxon>
        <taxon>Bacillati</taxon>
        <taxon>Bacillota</taxon>
        <taxon>Clostridia</taxon>
        <taxon>Lachnospirales</taxon>
        <taxon>Lachnospiraceae</taxon>
        <taxon>Lachnospiraceae incertae sedis</taxon>
        <taxon>Candidatus Limivivens</taxon>
    </lineage>
</organism>
<dbReference type="Gene3D" id="3.40.50.360">
    <property type="match status" value="1"/>
</dbReference>